<keyword evidence="3" id="KW-1185">Reference proteome</keyword>
<dbReference type="STRING" id="334426.A0A0R3PZE2"/>
<dbReference type="AlphaFoldDB" id="A0A0R3PZE2"/>
<reference evidence="2 3" key="2">
    <citation type="submission" date="2018-11" db="EMBL/GenBank/DDBJ databases">
        <authorList>
            <consortium name="Pathogen Informatics"/>
        </authorList>
    </citation>
    <scope>NUCLEOTIDE SEQUENCE [LARGE SCALE GENOMIC DNA]</scope>
    <source>
        <strain evidence="2 3">Costa Rica</strain>
    </source>
</reference>
<protein>
    <submittedName>
        <fullName evidence="4">Spondin domain-containing protein</fullName>
    </submittedName>
</protein>
<evidence type="ECO:0000313" key="3">
    <source>
        <dbReference type="Proteomes" id="UP000267027"/>
    </source>
</evidence>
<dbReference type="Pfam" id="PF06468">
    <property type="entry name" value="Spond_N"/>
    <property type="match status" value="1"/>
</dbReference>
<dbReference type="InterPro" id="IPR009465">
    <property type="entry name" value="Spondin_N"/>
</dbReference>
<evidence type="ECO:0000313" key="2">
    <source>
        <dbReference type="EMBL" id="VDM63507.1"/>
    </source>
</evidence>
<feature type="domain" description="Spondin" evidence="1">
    <location>
        <begin position="1"/>
        <end position="69"/>
    </location>
</feature>
<proteinExistence type="predicted"/>
<dbReference type="WBParaSite" id="ACOC_0001192101-mRNA-1">
    <property type="protein sequence ID" value="ACOC_0001192101-mRNA-1"/>
    <property type="gene ID" value="ACOC_0001192101"/>
</dbReference>
<dbReference type="EMBL" id="UYYA01004827">
    <property type="protein sequence ID" value="VDM63507.1"/>
    <property type="molecule type" value="Genomic_DNA"/>
</dbReference>
<accession>A0A0R3PZE2</accession>
<evidence type="ECO:0000259" key="1">
    <source>
        <dbReference type="PROSITE" id="PS51020"/>
    </source>
</evidence>
<gene>
    <name evidence="2" type="ORF">ACOC_LOCUS11922</name>
</gene>
<reference evidence="4" key="1">
    <citation type="submission" date="2017-02" db="UniProtKB">
        <authorList>
            <consortium name="WormBaseParasite"/>
        </authorList>
    </citation>
    <scope>IDENTIFICATION</scope>
</reference>
<evidence type="ECO:0000313" key="4">
    <source>
        <dbReference type="WBParaSite" id="ACOC_0001192101-mRNA-1"/>
    </source>
</evidence>
<sequence>MFEPSPDWCMRITSVNLCLPDLFWLAEEFQSPTSSLDPRVPSLNFFSCETLFIGDPMRYLPNDEYQREAFNITNTSEDEEYKERR</sequence>
<dbReference type="Proteomes" id="UP000267027">
    <property type="component" value="Unassembled WGS sequence"/>
</dbReference>
<dbReference type="PROSITE" id="PS51020">
    <property type="entry name" value="SPONDIN"/>
    <property type="match status" value="1"/>
</dbReference>
<organism evidence="4">
    <name type="scientific">Angiostrongylus costaricensis</name>
    <name type="common">Nematode worm</name>
    <dbReference type="NCBI Taxonomy" id="334426"/>
    <lineage>
        <taxon>Eukaryota</taxon>
        <taxon>Metazoa</taxon>
        <taxon>Ecdysozoa</taxon>
        <taxon>Nematoda</taxon>
        <taxon>Chromadorea</taxon>
        <taxon>Rhabditida</taxon>
        <taxon>Rhabditina</taxon>
        <taxon>Rhabditomorpha</taxon>
        <taxon>Strongyloidea</taxon>
        <taxon>Metastrongylidae</taxon>
        <taxon>Angiostrongylus</taxon>
    </lineage>
</organism>
<dbReference type="OrthoDB" id="347314at2759"/>
<name>A0A0R3PZE2_ANGCS</name>